<organism evidence="1">
    <name type="scientific">Micrurus surinamensis</name>
    <name type="common">Surinam coral snake</name>
    <dbReference type="NCBI Taxonomy" id="129470"/>
    <lineage>
        <taxon>Eukaryota</taxon>
        <taxon>Metazoa</taxon>
        <taxon>Chordata</taxon>
        <taxon>Craniata</taxon>
        <taxon>Vertebrata</taxon>
        <taxon>Euteleostomi</taxon>
        <taxon>Lepidosauria</taxon>
        <taxon>Squamata</taxon>
        <taxon>Bifurcata</taxon>
        <taxon>Unidentata</taxon>
        <taxon>Episquamata</taxon>
        <taxon>Toxicofera</taxon>
        <taxon>Serpentes</taxon>
        <taxon>Colubroidea</taxon>
        <taxon>Elapidae</taxon>
        <taxon>Elapinae</taxon>
        <taxon>Micrurus</taxon>
    </lineage>
</organism>
<evidence type="ECO:0000313" key="1">
    <source>
        <dbReference type="EMBL" id="LAB64863.1"/>
    </source>
</evidence>
<proteinExistence type="predicted"/>
<name>A0A2D4Q5J0_MICSU</name>
<dbReference type="EMBL" id="IACN01112008">
    <property type="protein sequence ID" value="LAB64863.1"/>
    <property type="molecule type" value="Transcribed_RNA"/>
</dbReference>
<reference evidence="1" key="1">
    <citation type="submission" date="2017-07" db="EMBL/GenBank/DDBJ databases">
        <authorList>
            <person name="Mikheyev A."/>
            <person name="Grau M."/>
        </authorList>
    </citation>
    <scope>NUCLEOTIDE SEQUENCE</scope>
    <source>
        <tissue evidence="1">Venom_gland</tissue>
    </source>
</reference>
<protein>
    <submittedName>
        <fullName evidence="1">Uncharacterized protein</fullName>
    </submittedName>
</protein>
<dbReference type="EMBL" id="IACN01112009">
    <property type="protein sequence ID" value="LAB64865.1"/>
    <property type="molecule type" value="Transcribed_RNA"/>
</dbReference>
<accession>A0A2D4Q5J0</accession>
<reference evidence="1" key="2">
    <citation type="submission" date="2017-11" db="EMBL/GenBank/DDBJ databases">
        <title>Coralsnake Venomics: Analyses of Venom Gland Transcriptomes and Proteomes of Six Brazilian Taxa.</title>
        <authorList>
            <person name="Aird S.D."/>
            <person name="Jorge da Silva N."/>
            <person name="Qiu L."/>
            <person name="Villar-Briones A."/>
            <person name="Aparecida-Saddi V."/>
            <person name="Campos-Telles M.P."/>
            <person name="Grau M."/>
            <person name="Mikheyev A.S."/>
        </authorList>
    </citation>
    <scope>NUCLEOTIDE SEQUENCE</scope>
    <source>
        <tissue evidence="1">Venom_gland</tissue>
    </source>
</reference>
<dbReference type="AlphaFoldDB" id="A0A2D4Q5J0"/>
<sequence length="99" mass="11039">MERTFKDGPCQLYGYFSGPMGIRVAVAYYPSRQEAEWRFRGRRSAQKRRSRKGPCSLGMEKSYLQPSEAIYISLPPDSTGKLCQCELGTANCCGLSGSN</sequence>